<comment type="caution">
    <text evidence="2">The sequence shown here is derived from an EMBL/GenBank/DDBJ whole genome shotgun (WGS) entry which is preliminary data.</text>
</comment>
<protein>
    <submittedName>
        <fullName evidence="2">Uncharacterized protein</fullName>
    </submittedName>
</protein>
<proteinExistence type="predicted"/>
<dbReference type="EMBL" id="PGOL01001649">
    <property type="protein sequence ID" value="PKI55974.1"/>
    <property type="molecule type" value="Genomic_DNA"/>
</dbReference>
<feature type="compositionally biased region" description="Basic and acidic residues" evidence="1">
    <location>
        <begin position="158"/>
        <end position="173"/>
    </location>
</feature>
<feature type="compositionally biased region" description="Basic and acidic residues" evidence="1">
    <location>
        <begin position="371"/>
        <end position="384"/>
    </location>
</feature>
<dbReference type="AlphaFoldDB" id="A0A2I0JI85"/>
<evidence type="ECO:0000313" key="3">
    <source>
        <dbReference type="Proteomes" id="UP000233551"/>
    </source>
</evidence>
<name>A0A2I0JI85_PUNGR</name>
<feature type="region of interest" description="Disordered" evidence="1">
    <location>
        <begin position="210"/>
        <end position="230"/>
    </location>
</feature>
<organism evidence="2 3">
    <name type="scientific">Punica granatum</name>
    <name type="common">Pomegranate</name>
    <dbReference type="NCBI Taxonomy" id="22663"/>
    <lineage>
        <taxon>Eukaryota</taxon>
        <taxon>Viridiplantae</taxon>
        <taxon>Streptophyta</taxon>
        <taxon>Embryophyta</taxon>
        <taxon>Tracheophyta</taxon>
        <taxon>Spermatophyta</taxon>
        <taxon>Magnoliopsida</taxon>
        <taxon>eudicotyledons</taxon>
        <taxon>Gunneridae</taxon>
        <taxon>Pentapetalae</taxon>
        <taxon>rosids</taxon>
        <taxon>malvids</taxon>
        <taxon>Myrtales</taxon>
        <taxon>Lythraceae</taxon>
        <taxon>Punica</taxon>
    </lineage>
</organism>
<feature type="compositionally biased region" description="Polar residues" evidence="1">
    <location>
        <begin position="1"/>
        <end position="10"/>
    </location>
</feature>
<feature type="compositionally biased region" description="Basic and acidic residues" evidence="1">
    <location>
        <begin position="54"/>
        <end position="69"/>
    </location>
</feature>
<feature type="region of interest" description="Disordered" evidence="1">
    <location>
        <begin position="106"/>
        <end position="142"/>
    </location>
</feature>
<sequence length="424" mass="47770">MTRTGDQTRQGCMKQERAGLAKLRSMKVNSHGRGDPARLQEARASKLSVLAKHESKLARTRQDRNKHEPAGSAILRNMKLNSHRRGDPARLQEARASKLSVLAKHESKLARTRQDRNKHEPAGSAILRNMKLNSHRRGDPARLQEARASKLSVLAKHESKLARTRQDRNKHEPAGSAILRNMKLNSHRRGDPARLQEARASKLSVLAKHESKLARTRQDRNKHEPAGSAILRNMKLNSHRRGDPARLQEARASKLSVLAKHESKLARTRQDRNKHEPAGSAILRNMKLNSHRRGDPARLQEARASKLSVLAKHESKLARTRQDRNKHEPAGSAILRNMKLNSHRRGDPARWQEARASSLGELAKHESELARSEQTKQHCNKHEPGGSANLCSMTRTGDQTRQGCMKQERVGWANSRSVKVNLHV</sequence>
<accession>A0A2I0JI85</accession>
<keyword evidence="3" id="KW-1185">Reference proteome</keyword>
<feature type="region of interest" description="Disordered" evidence="1">
    <location>
        <begin position="1"/>
        <end position="21"/>
    </location>
</feature>
<evidence type="ECO:0000256" key="1">
    <source>
        <dbReference type="SAM" id="MobiDB-lite"/>
    </source>
</evidence>
<feature type="compositionally biased region" description="Basic and acidic residues" evidence="1">
    <location>
        <begin position="106"/>
        <end position="121"/>
    </location>
</feature>
<feature type="compositionally biased region" description="Basic and acidic residues" evidence="1">
    <location>
        <begin position="210"/>
        <end position="225"/>
    </location>
</feature>
<dbReference type="Proteomes" id="UP000233551">
    <property type="component" value="Unassembled WGS sequence"/>
</dbReference>
<gene>
    <name evidence="2" type="ORF">CRG98_023630</name>
</gene>
<feature type="region of interest" description="Disordered" evidence="1">
    <location>
        <begin position="54"/>
        <end position="73"/>
    </location>
</feature>
<dbReference type="STRING" id="22663.A0A2I0JI85"/>
<reference evidence="2 3" key="1">
    <citation type="submission" date="2017-11" db="EMBL/GenBank/DDBJ databases">
        <title>De-novo sequencing of pomegranate (Punica granatum L.) genome.</title>
        <authorList>
            <person name="Akparov Z."/>
            <person name="Amiraslanov A."/>
            <person name="Hajiyeva S."/>
            <person name="Abbasov M."/>
            <person name="Kaur K."/>
            <person name="Hamwieh A."/>
            <person name="Solovyev V."/>
            <person name="Salamov A."/>
            <person name="Braich B."/>
            <person name="Kosarev P."/>
            <person name="Mahmoud A."/>
            <person name="Hajiyev E."/>
            <person name="Babayeva S."/>
            <person name="Izzatullayeva V."/>
            <person name="Mammadov A."/>
            <person name="Mammadov A."/>
            <person name="Sharifova S."/>
            <person name="Ojaghi J."/>
            <person name="Eynullazada K."/>
            <person name="Bayramov B."/>
            <person name="Abdulazimova A."/>
            <person name="Shahmuradov I."/>
        </authorList>
    </citation>
    <scope>NUCLEOTIDE SEQUENCE [LARGE SCALE GENOMIC DNA]</scope>
    <source>
        <strain evidence="3">cv. AG2017</strain>
        <tissue evidence="2">Leaf</tissue>
    </source>
</reference>
<evidence type="ECO:0000313" key="2">
    <source>
        <dbReference type="EMBL" id="PKI55974.1"/>
    </source>
</evidence>
<feature type="region of interest" description="Disordered" evidence="1">
    <location>
        <begin position="371"/>
        <end position="393"/>
    </location>
</feature>
<feature type="region of interest" description="Disordered" evidence="1">
    <location>
        <begin position="158"/>
        <end position="194"/>
    </location>
</feature>